<protein>
    <submittedName>
        <fullName evidence="1">Uncharacterized protein</fullName>
    </submittedName>
</protein>
<accession>A0ACC2P419</accession>
<comment type="caution">
    <text evidence="1">The sequence shown here is derived from an EMBL/GenBank/DDBJ whole genome shotgun (WGS) entry which is preliminary data.</text>
</comment>
<organism evidence="1 2">
    <name type="scientific">Eretmocerus hayati</name>
    <dbReference type="NCBI Taxonomy" id="131215"/>
    <lineage>
        <taxon>Eukaryota</taxon>
        <taxon>Metazoa</taxon>
        <taxon>Ecdysozoa</taxon>
        <taxon>Arthropoda</taxon>
        <taxon>Hexapoda</taxon>
        <taxon>Insecta</taxon>
        <taxon>Pterygota</taxon>
        <taxon>Neoptera</taxon>
        <taxon>Endopterygota</taxon>
        <taxon>Hymenoptera</taxon>
        <taxon>Apocrita</taxon>
        <taxon>Proctotrupomorpha</taxon>
        <taxon>Chalcidoidea</taxon>
        <taxon>Aphelinidae</taxon>
        <taxon>Aphelininae</taxon>
        <taxon>Eretmocerus</taxon>
    </lineage>
</organism>
<evidence type="ECO:0000313" key="1">
    <source>
        <dbReference type="EMBL" id="KAJ8678339.1"/>
    </source>
</evidence>
<proteinExistence type="predicted"/>
<evidence type="ECO:0000313" key="2">
    <source>
        <dbReference type="Proteomes" id="UP001239111"/>
    </source>
</evidence>
<reference evidence="1" key="1">
    <citation type="submission" date="2023-04" db="EMBL/GenBank/DDBJ databases">
        <title>A chromosome-level genome assembly of the parasitoid wasp Eretmocerus hayati.</title>
        <authorList>
            <person name="Zhong Y."/>
            <person name="Liu S."/>
            <person name="Liu Y."/>
        </authorList>
    </citation>
    <scope>NUCLEOTIDE SEQUENCE</scope>
    <source>
        <strain evidence="1">ZJU_SS_LIU_2023</strain>
    </source>
</reference>
<dbReference type="EMBL" id="CM056742">
    <property type="protein sequence ID" value="KAJ8678339.1"/>
    <property type="molecule type" value="Genomic_DNA"/>
</dbReference>
<keyword evidence="2" id="KW-1185">Reference proteome</keyword>
<name>A0ACC2P419_9HYME</name>
<gene>
    <name evidence="1" type="ORF">QAD02_014126</name>
</gene>
<sequence>MQNLIDKEILKLALLLYTHPSIPRNLVQEILQLMNNFIDNVLFPHLLEEMMKTVHKSLDRRTVETIAATFGASKSLFKKYINEKSAFNMFEEHSYYVRPQTFEMGSVKIFEIVDHQTLREKTGTITGVHISLSDTLKNFLEHGDIFEQIIENLKSIHGESNVISHIRHGNLSKRTYDLTLTGTVAVLLLFLFSDAFEPRNLVGSHGGNQKCTGIYFSLPDLHPHLVAKTSTCFLATIYSSKDRKICGSEAVFQKVIADINSLSDHGILINVKGKQIRVYFQCILHTGDNQGLNEDLGFVESYVVYRFCRICRATKCQCKEMNVEDPTLIRSKESYDNDVFINRPFVTGVNKRSALNDIRKFHAAENKVLDLMHDCGEGQLPLVMSKVLTYFIRDAEFFDLETLNKIILHFPYDCNGRNKPQPLKMMYQKGALVVRIKQSAAETFCSFRYLPLMIADLVKEKNEHWDCLISMREIFDILMAPRFVESDALGLEHMVEHFLDLFIKLYHETIPKLHHLVHYMRMMLDNGPPIHFWGMMGERKNKEMKDCVSTSKSNKNVSLTMAIRDQLRLCHYLESNEKHEKIVLGQLEQIDEFDLKLDSSITSFKYIDVIGKRYKRDSIFVLEVRDDDEPVFGRVHKIYKINGKFYFLSYKIEISHFDKDYFAYVVEDISPDPKVLMNVSLIPCDAACLMAKIDDTHYICSRYKI</sequence>
<dbReference type="Proteomes" id="UP001239111">
    <property type="component" value="Chromosome 2"/>
</dbReference>